<dbReference type="GO" id="GO:0015192">
    <property type="term" value="F:L-phenylalanine transmembrane transporter activity"/>
    <property type="evidence" value="ECO:0007669"/>
    <property type="project" value="TreeGrafter"/>
</dbReference>
<keyword evidence="3 5" id="KW-0067">ATP-binding</keyword>
<dbReference type="Gene3D" id="3.40.50.300">
    <property type="entry name" value="P-loop containing nucleotide triphosphate hydrolases"/>
    <property type="match status" value="1"/>
</dbReference>
<dbReference type="GO" id="GO:0005304">
    <property type="term" value="F:L-valine transmembrane transporter activity"/>
    <property type="evidence" value="ECO:0007669"/>
    <property type="project" value="TreeGrafter"/>
</dbReference>
<dbReference type="RefSeq" id="WP_184521632.1">
    <property type="nucleotide sequence ID" value="NZ_JACIJD010000040.1"/>
</dbReference>
<reference evidence="5 6" key="1">
    <citation type="submission" date="2020-08" db="EMBL/GenBank/DDBJ databases">
        <title>Genomic Encyclopedia of Type Strains, Phase IV (KMG-IV): sequencing the most valuable type-strain genomes for metagenomic binning, comparative biology and taxonomic classification.</title>
        <authorList>
            <person name="Goeker M."/>
        </authorList>
    </citation>
    <scope>NUCLEOTIDE SEQUENCE [LARGE SCALE GENOMIC DNA]</scope>
    <source>
        <strain evidence="5 6">DSM 25622</strain>
    </source>
</reference>
<dbReference type="GO" id="GO:0015808">
    <property type="term" value="P:L-alanine transport"/>
    <property type="evidence" value="ECO:0007669"/>
    <property type="project" value="TreeGrafter"/>
</dbReference>
<dbReference type="PROSITE" id="PS50893">
    <property type="entry name" value="ABC_TRANSPORTER_2"/>
    <property type="match status" value="1"/>
</dbReference>
<dbReference type="GO" id="GO:0005524">
    <property type="term" value="F:ATP binding"/>
    <property type="evidence" value="ECO:0007669"/>
    <property type="project" value="UniProtKB-KW"/>
</dbReference>
<dbReference type="SUPFAM" id="SSF52540">
    <property type="entry name" value="P-loop containing nucleoside triphosphate hydrolases"/>
    <property type="match status" value="1"/>
</dbReference>
<evidence type="ECO:0000313" key="5">
    <source>
        <dbReference type="EMBL" id="MBB5696387.1"/>
    </source>
</evidence>
<dbReference type="GO" id="GO:0005886">
    <property type="term" value="C:plasma membrane"/>
    <property type="evidence" value="ECO:0007669"/>
    <property type="project" value="TreeGrafter"/>
</dbReference>
<accession>A0A840YIL2</accession>
<dbReference type="GO" id="GO:0042941">
    <property type="term" value="P:D-alanine transmembrane transport"/>
    <property type="evidence" value="ECO:0007669"/>
    <property type="project" value="TreeGrafter"/>
</dbReference>
<comment type="caution">
    <text evidence="5">The sequence shown here is derived from an EMBL/GenBank/DDBJ whole genome shotgun (WGS) entry which is preliminary data.</text>
</comment>
<dbReference type="PANTHER" id="PTHR45772">
    <property type="entry name" value="CONSERVED COMPONENT OF ABC TRANSPORTER FOR NATURAL AMINO ACIDS-RELATED"/>
    <property type="match status" value="1"/>
</dbReference>
<sequence>MADAPALLEAQGLVMRFGAFTALRGISATIRGGEVVGLIGTNGAGKTTFLNMVTGYLRPTEGRVLLEGRDVTGTGPREMVGRGLARSFQVPQLFPEMTAREHLVLAEALADQGQRSLLGPLPEGGRAEAMLARFGLAAIADTAVSLVPQGQRKLIDIAMALMLRPRLLLLDEPTSGVSSAEKGPLMQTVFEAIRAGGVTVLFVEHDMEIVERYVTRILAFRDGELLADGTPEAVLRDREVARSVLRRKEVAT</sequence>
<name>A0A840YIL2_9PROT</name>
<gene>
    <name evidence="5" type="ORF">FHS87_004458</name>
</gene>
<protein>
    <submittedName>
        <fullName evidence="5">Branched-chain amino acid transport system ATP-binding protein</fullName>
    </submittedName>
</protein>
<dbReference type="SMART" id="SM00382">
    <property type="entry name" value="AAA"/>
    <property type="match status" value="1"/>
</dbReference>
<dbReference type="Proteomes" id="UP000580654">
    <property type="component" value="Unassembled WGS sequence"/>
</dbReference>
<dbReference type="EMBL" id="JACIJD010000040">
    <property type="protein sequence ID" value="MBB5696387.1"/>
    <property type="molecule type" value="Genomic_DNA"/>
</dbReference>
<evidence type="ECO:0000256" key="3">
    <source>
        <dbReference type="ARBA" id="ARBA00022840"/>
    </source>
</evidence>
<dbReference type="AlphaFoldDB" id="A0A840YIL2"/>
<dbReference type="InterPro" id="IPR003593">
    <property type="entry name" value="AAA+_ATPase"/>
</dbReference>
<dbReference type="Pfam" id="PF00005">
    <property type="entry name" value="ABC_tran"/>
    <property type="match status" value="1"/>
</dbReference>
<evidence type="ECO:0000313" key="6">
    <source>
        <dbReference type="Proteomes" id="UP000580654"/>
    </source>
</evidence>
<evidence type="ECO:0000256" key="1">
    <source>
        <dbReference type="ARBA" id="ARBA00022448"/>
    </source>
</evidence>
<keyword evidence="1" id="KW-0813">Transport</keyword>
<dbReference type="GO" id="GO:0016887">
    <property type="term" value="F:ATP hydrolysis activity"/>
    <property type="evidence" value="ECO:0007669"/>
    <property type="project" value="InterPro"/>
</dbReference>
<keyword evidence="6" id="KW-1185">Reference proteome</keyword>
<dbReference type="GO" id="GO:1903806">
    <property type="term" value="P:L-isoleucine import across plasma membrane"/>
    <property type="evidence" value="ECO:0007669"/>
    <property type="project" value="TreeGrafter"/>
</dbReference>
<dbReference type="InterPro" id="IPR051120">
    <property type="entry name" value="ABC_AA/LPS_Transport"/>
</dbReference>
<evidence type="ECO:0000256" key="2">
    <source>
        <dbReference type="ARBA" id="ARBA00022741"/>
    </source>
</evidence>
<feature type="domain" description="ABC transporter" evidence="4">
    <location>
        <begin position="8"/>
        <end position="247"/>
    </location>
</feature>
<evidence type="ECO:0000259" key="4">
    <source>
        <dbReference type="PROSITE" id="PS50893"/>
    </source>
</evidence>
<dbReference type="GO" id="GO:1903805">
    <property type="term" value="P:L-valine import across plasma membrane"/>
    <property type="evidence" value="ECO:0007669"/>
    <property type="project" value="TreeGrafter"/>
</dbReference>
<dbReference type="InterPro" id="IPR027417">
    <property type="entry name" value="P-loop_NTPase"/>
</dbReference>
<dbReference type="GO" id="GO:0015188">
    <property type="term" value="F:L-isoleucine transmembrane transporter activity"/>
    <property type="evidence" value="ECO:0007669"/>
    <property type="project" value="TreeGrafter"/>
</dbReference>
<dbReference type="PANTHER" id="PTHR45772:SF7">
    <property type="entry name" value="AMINO ACID ABC TRANSPORTER ATP-BINDING PROTEIN"/>
    <property type="match status" value="1"/>
</dbReference>
<keyword evidence="2" id="KW-0547">Nucleotide-binding</keyword>
<organism evidence="5 6">
    <name type="scientific">Muricoccus pecuniae</name>
    <dbReference type="NCBI Taxonomy" id="693023"/>
    <lineage>
        <taxon>Bacteria</taxon>
        <taxon>Pseudomonadati</taxon>
        <taxon>Pseudomonadota</taxon>
        <taxon>Alphaproteobacteria</taxon>
        <taxon>Acetobacterales</taxon>
        <taxon>Roseomonadaceae</taxon>
        <taxon>Muricoccus</taxon>
    </lineage>
</organism>
<dbReference type="InterPro" id="IPR003439">
    <property type="entry name" value="ABC_transporter-like_ATP-bd"/>
</dbReference>
<proteinExistence type="predicted"/>